<dbReference type="eggNOG" id="COG1304">
    <property type="taxonomic scope" value="Bacteria"/>
</dbReference>
<proteinExistence type="inferred from homology"/>
<feature type="binding site" evidence="11">
    <location>
        <position position="194"/>
    </location>
    <ligand>
        <name>FMN</name>
        <dbReference type="ChEBI" id="CHEBI:58210"/>
    </ligand>
</feature>
<dbReference type="GO" id="GO:0004452">
    <property type="term" value="F:isopentenyl-diphosphate delta-isomerase activity"/>
    <property type="evidence" value="ECO:0007669"/>
    <property type="project" value="UniProtKB-UniRule"/>
</dbReference>
<dbReference type="EMBL" id="CP003537">
    <property type="protein sequence ID" value="AGH95717.1"/>
    <property type="molecule type" value="Genomic_DNA"/>
</dbReference>
<reference evidence="13 14" key="1">
    <citation type="journal article" date="2013" name="ISME J.">
        <title>By their genes ye shall know them: genomic signatures of predatory bacteria.</title>
        <authorList>
            <person name="Pasternak Z."/>
            <person name="Pietrokovski S."/>
            <person name="Rotem O."/>
            <person name="Gophna U."/>
            <person name="Lurie-Weinberger M.N."/>
            <person name="Jurkevitch E."/>
        </authorList>
    </citation>
    <scope>NUCLEOTIDE SEQUENCE [LARGE SCALE GENOMIC DNA]</scope>
    <source>
        <strain evidence="13 14">JSS</strain>
    </source>
</reference>
<keyword evidence="4 11" id="KW-0288">FMN</keyword>
<dbReference type="HAMAP" id="MF_00354">
    <property type="entry name" value="Idi_2"/>
    <property type="match status" value="1"/>
</dbReference>
<dbReference type="KEGG" id="bex:A11Q_1501"/>
<evidence type="ECO:0000256" key="2">
    <source>
        <dbReference type="ARBA" id="ARBA00022490"/>
    </source>
</evidence>
<dbReference type="Proteomes" id="UP000012040">
    <property type="component" value="Chromosome"/>
</dbReference>
<organism evidence="13 14">
    <name type="scientific">Pseudobdellovibrio exovorus JSS</name>
    <dbReference type="NCBI Taxonomy" id="1184267"/>
    <lineage>
        <taxon>Bacteria</taxon>
        <taxon>Pseudomonadati</taxon>
        <taxon>Bdellovibrionota</taxon>
        <taxon>Bdellovibrionia</taxon>
        <taxon>Bdellovibrionales</taxon>
        <taxon>Pseudobdellovibrionaceae</taxon>
        <taxon>Pseudobdellovibrio</taxon>
    </lineage>
</organism>
<evidence type="ECO:0000313" key="13">
    <source>
        <dbReference type="EMBL" id="AGH95717.1"/>
    </source>
</evidence>
<feature type="domain" description="FMN-dependent dehydrogenase" evidence="12">
    <location>
        <begin position="170"/>
        <end position="338"/>
    </location>
</feature>
<evidence type="ECO:0000256" key="5">
    <source>
        <dbReference type="ARBA" id="ARBA00022723"/>
    </source>
</evidence>
<comment type="cofactor">
    <cofactor evidence="11">
        <name>NADPH</name>
        <dbReference type="ChEBI" id="CHEBI:57783"/>
    </cofactor>
</comment>
<dbReference type="NCBIfam" id="TIGR02151">
    <property type="entry name" value="IPP_isom_2"/>
    <property type="match status" value="1"/>
</dbReference>
<evidence type="ECO:0000313" key="14">
    <source>
        <dbReference type="Proteomes" id="UP000012040"/>
    </source>
</evidence>
<feature type="binding site" evidence="11">
    <location>
        <position position="99"/>
    </location>
    <ligand>
        <name>FMN</name>
        <dbReference type="ChEBI" id="CHEBI:58210"/>
    </ligand>
</feature>
<feature type="binding site" evidence="11">
    <location>
        <begin position="296"/>
        <end position="297"/>
    </location>
    <ligand>
        <name>FMN</name>
        <dbReference type="ChEBI" id="CHEBI:58210"/>
    </ligand>
</feature>
<comment type="cofactor">
    <cofactor evidence="11">
        <name>Mg(2+)</name>
        <dbReference type="ChEBI" id="CHEBI:18420"/>
    </cofactor>
</comment>
<dbReference type="InterPro" id="IPR013785">
    <property type="entry name" value="Aldolase_TIM"/>
</dbReference>
<feature type="binding site" evidence="11">
    <location>
        <position position="163"/>
    </location>
    <ligand>
        <name>Mg(2+)</name>
        <dbReference type="ChEBI" id="CHEBI:18420"/>
    </ligand>
</feature>
<evidence type="ECO:0000256" key="3">
    <source>
        <dbReference type="ARBA" id="ARBA00022630"/>
    </source>
</evidence>
<keyword evidence="7 11" id="KW-0521">NADP</keyword>
<evidence type="ECO:0000256" key="9">
    <source>
        <dbReference type="ARBA" id="ARBA00023235"/>
    </source>
</evidence>
<dbReference type="STRING" id="1184267.A11Q_1501"/>
<dbReference type="AlphaFoldDB" id="M4V8J1"/>
<feature type="binding site" evidence="11">
    <location>
        <begin position="275"/>
        <end position="277"/>
    </location>
    <ligand>
        <name>FMN</name>
        <dbReference type="ChEBI" id="CHEBI:58210"/>
    </ligand>
</feature>
<dbReference type="GO" id="GO:0005737">
    <property type="term" value="C:cytoplasm"/>
    <property type="evidence" value="ECO:0007669"/>
    <property type="project" value="UniProtKB-SubCell"/>
</dbReference>
<evidence type="ECO:0000256" key="4">
    <source>
        <dbReference type="ARBA" id="ARBA00022643"/>
    </source>
</evidence>
<comment type="subunit">
    <text evidence="10 11">Homooctamer. Dimer of tetramers.</text>
</comment>
<feature type="binding site" evidence="11">
    <location>
        <position position="224"/>
    </location>
    <ligand>
        <name>FMN</name>
        <dbReference type="ChEBI" id="CHEBI:58210"/>
    </ligand>
</feature>
<dbReference type="PATRIC" id="fig|1184267.3.peg.1517"/>
<accession>M4V8J1</accession>
<dbReference type="GO" id="GO:0016491">
    <property type="term" value="F:oxidoreductase activity"/>
    <property type="evidence" value="ECO:0007669"/>
    <property type="project" value="InterPro"/>
</dbReference>
<dbReference type="InterPro" id="IPR011179">
    <property type="entry name" value="IPdP_isomerase"/>
</dbReference>
<feature type="binding site" evidence="11">
    <location>
        <begin position="69"/>
        <end position="71"/>
    </location>
    <ligand>
        <name>FMN</name>
        <dbReference type="ChEBI" id="CHEBI:58210"/>
    </ligand>
</feature>
<dbReference type="PANTHER" id="PTHR43665">
    <property type="entry name" value="ISOPENTENYL-DIPHOSPHATE DELTA-ISOMERASE"/>
    <property type="match status" value="1"/>
</dbReference>
<feature type="binding site" evidence="11">
    <location>
        <begin position="11"/>
        <end position="12"/>
    </location>
    <ligand>
        <name>substrate</name>
    </ligand>
</feature>
<evidence type="ECO:0000256" key="7">
    <source>
        <dbReference type="ARBA" id="ARBA00022857"/>
    </source>
</evidence>
<evidence type="ECO:0000256" key="1">
    <source>
        <dbReference type="ARBA" id="ARBA00001917"/>
    </source>
</evidence>
<dbReference type="SUPFAM" id="SSF51395">
    <property type="entry name" value="FMN-linked oxidoreductases"/>
    <property type="match status" value="1"/>
</dbReference>
<sequence>MKTSFDDFEKRKKDHIRLALDEGTQALTSSGFNRIRLIHQALPEFSFNDVNLNVKLLDRDFSSPHFVSSMTAGHENSYKINLNLARAAVANNWLMAVGSQRRELTDAAAVQEWKNINSDVAGLNLISNIGILELLSHPTENVLKLVENLGAIGIFVHLNPLQELFQGNPQVDMTGALKAIEELVKQSTVPVLVKEVGFGINTDLSRRLFSVGVKIVDVSGNGGTHWGQLEAMRQEQGSLLANTAYAFRDWGQSTVECLLDLQDQNLFSHIWASGGVRSGVDSAKCLALGARAVGIAQPLMKAAVVSEEETIKTMQQFDFQLKAAMYCSGLKKCEDFLHQKVWYGTNH</sequence>
<dbReference type="HOGENOM" id="CLU_065515_1_0_7"/>
<gene>
    <name evidence="11" type="primary">fni</name>
    <name evidence="13" type="ORF">A11Q_1501</name>
</gene>
<feature type="binding site" evidence="11">
    <location>
        <position position="68"/>
    </location>
    <ligand>
        <name>FMN</name>
        <dbReference type="ChEBI" id="CHEBI:58210"/>
    </ligand>
</feature>
<comment type="subcellular location">
    <subcellularLocation>
        <location evidence="11">Cytoplasm</location>
    </subcellularLocation>
</comment>
<dbReference type="Gene3D" id="3.20.20.70">
    <property type="entry name" value="Aldolase class I"/>
    <property type="match status" value="1"/>
</dbReference>
<dbReference type="CDD" id="cd02811">
    <property type="entry name" value="IDI-2_FMN"/>
    <property type="match status" value="1"/>
</dbReference>
<evidence type="ECO:0000259" key="12">
    <source>
        <dbReference type="Pfam" id="PF01070"/>
    </source>
</evidence>
<evidence type="ECO:0000256" key="8">
    <source>
        <dbReference type="ARBA" id="ARBA00023229"/>
    </source>
</evidence>
<feature type="binding site" evidence="11">
    <location>
        <position position="128"/>
    </location>
    <ligand>
        <name>FMN</name>
        <dbReference type="ChEBI" id="CHEBI:58210"/>
    </ligand>
</feature>
<evidence type="ECO:0000256" key="10">
    <source>
        <dbReference type="ARBA" id="ARBA00025810"/>
    </source>
</evidence>
<comment type="catalytic activity">
    <reaction evidence="11">
        <text>isopentenyl diphosphate = dimethylallyl diphosphate</text>
        <dbReference type="Rhea" id="RHEA:23284"/>
        <dbReference type="ChEBI" id="CHEBI:57623"/>
        <dbReference type="ChEBI" id="CHEBI:128769"/>
        <dbReference type="EC" id="5.3.3.2"/>
    </reaction>
</comment>
<comment type="similarity">
    <text evidence="11">Belongs to the IPP isomerase type 2 family.</text>
</comment>
<dbReference type="InterPro" id="IPR000262">
    <property type="entry name" value="FMN-dep_DH"/>
</dbReference>
<keyword evidence="14" id="KW-1185">Reference proteome</keyword>
<dbReference type="EC" id="5.3.3.2" evidence="11"/>
<name>M4V8J1_9BACT</name>
<comment type="cofactor">
    <cofactor evidence="1 11">
        <name>FMN</name>
        <dbReference type="ChEBI" id="CHEBI:58210"/>
    </cofactor>
</comment>
<dbReference type="PIRSF" id="PIRSF003314">
    <property type="entry name" value="IPP_isomerase"/>
    <property type="match status" value="1"/>
</dbReference>
<dbReference type="GO" id="GO:0008299">
    <property type="term" value="P:isoprenoid biosynthetic process"/>
    <property type="evidence" value="ECO:0007669"/>
    <property type="project" value="UniProtKB-UniRule"/>
</dbReference>
<protein>
    <recommendedName>
        <fullName evidence="11">Isopentenyl-diphosphate delta-isomerase</fullName>
        <shortName evidence="11">IPP isomerase</shortName>
        <ecNumber evidence="11">5.3.3.2</ecNumber>
    </recommendedName>
    <alternativeName>
        <fullName evidence="11">Isopentenyl diphosphate:dimethylallyl diphosphate isomerase</fullName>
    </alternativeName>
    <alternativeName>
        <fullName evidence="11">Isopentenyl pyrophosphate isomerase</fullName>
    </alternativeName>
    <alternativeName>
        <fullName evidence="11">Type 2 isopentenyl diphosphate isomerase</fullName>
        <shortName evidence="11">IDI-2</shortName>
    </alternativeName>
</protein>
<keyword evidence="8 11" id="KW-0414">Isoprene biosynthesis</keyword>
<dbReference type="PANTHER" id="PTHR43665:SF1">
    <property type="entry name" value="ISOPENTENYL-DIPHOSPHATE DELTA-ISOMERASE"/>
    <property type="match status" value="1"/>
</dbReference>
<dbReference type="RefSeq" id="WP_015470207.1">
    <property type="nucleotide sequence ID" value="NC_020813.1"/>
</dbReference>
<dbReference type="GO" id="GO:0000287">
    <property type="term" value="F:magnesium ion binding"/>
    <property type="evidence" value="ECO:0007669"/>
    <property type="project" value="UniProtKB-UniRule"/>
</dbReference>
<keyword evidence="5 11" id="KW-0479">Metal-binding</keyword>
<evidence type="ECO:0000256" key="11">
    <source>
        <dbReference type="HAMAP-Rule" id="MF_00354"/>
    </source>
</evidence>
<dbReference type="GO" id="GO:0070402">
    <property type="term" value="F:NADPH binding"/>
    <property type="evidence" value="ECO:0007669"/>
    <property type="project" value="UniProtKB-UniRule"/>
</dbReference>
<evidence type="ECO:0000256" key="6">
    <source>
        <dbReference type="ARBA" id="ARBA00022842"/>
    </source>
</evidence>
<keyword evidence="2 11" id="KW-0963">Cytoplasm</keyword>
<feature type="binding site" evidence="11">
    <location>
        <position position="219"/>
    </location>
    <ligand>
        <name>FMN</name>
        <dbReference type="ChEBI" id="CHEBI:58210"/>
    </ligand>
</feature>
<dbReference type="OrthoDB" id="9795032at2"/>
<feature type="binding site" evidence="11">
    <location>
        <begin position="99"/>
        <end position="101"/>
    </location>
    <ligand>
        <name>substrate</name>
    </ligand>
</feature>
<keyword evidence="9 11" id="KW-0413">Isomerase</keyword>
<keyword evidence="3 11" id="KW-0285">Flavoprotein</keyword>
<dbReference type="GO" id="GO:0010181">
    <property type="term" value="F:FMN binding"/>
    <property type="evidence" value="ECO:0007669"/>
    <property type="project" value="UniProtKB-UniRule"/>
</dbReference>
<feature type="binding site" evidence="11">
    <location>
        <position position="162"/>
    </location>
    <ligand>
        <name>substrate</name>
    </ligand>
</feature>
<keyword evidence="6 11" id="KW-0460">Magnesium</keyword>
<dbReference type="Pfam" id="PF01070">
    <property type="entry name" value="FMN_dh"/>
    <property type="match status" value="1"/>
</dbReference>
<comment type="function">
    <text evidence="11">Involved in the biosynthesis of isoprenoids. Catalyzes the 1,3-allylic rearrangement of the homoallylic substrate isopentenyl (IPP) to its allylic isomer, dimethylallyl diphosphate (DMAPP).</text>
</comment>